<evidence type="ECO:0000313" key="3">
    <source>
        <dbReference type="Proteomes" id="UP000282574"/>
    </source>
</evidence>
<keyword evidence="3" id="KW-1185">Reference proteome</keyword>
<accession>A0AB37UT66</accession>
<keyword evidence="1" id="KW-1133">Transmembrane helix</keyword>
<proteinExistence type="predicted"/>
<dbReference type="Proteomes" id="UP000282574">
    <property type="component" value="Unassembled WGS sequence"/>
</dbReference>
<dbReference type="EMBL" id="RSCK01000001">
    <property type="protein sequence ID" value="RUT14535.1"/>
    <property type="molecule type" value="Genomic_DNA"/>
</dbReference>
<evidence type="ECO:0000313" key="2">
    <source>
        <dbReference type="EMBL" id="RUT14535.1"/>
    </source>
</evidence>
<feature type="transmembrane region" description="Helical" evidence="1">
    <location>
        <begin position="64"/>
        <end position="81"/>
    </location>
</feature>
<gene>
    <name evidence="2" type="ORF">DSM107010_00810</name>
</gene>
<keyword evidence="1" id="KW-0812">Transmembrane</keyword>
<comment type="caution">
    <text evidence="2">The sequence shown here is derived from an EMBL/GenBank/DDBJ whole genome shotgun (WGS) entry which is preliminary data.</text>
</comment>
<dbReference type="AlphaFoldDB" id="A0AB37UT66"/>
<evidence type="ECO:0000256" key="1">
    <source>
        <dbReference type="SAM" id="Phobius"/>
    </source>
</evidence>
<sequence length="82" mass="8828">MSAKGSANKLDLFLSKLEDLICWSLFGILLVVAAHALLLSQIAACYYAATAVLIFPRTPLQSHLRVALVVLAFIIGIVFGLI</sequence>
<feature type="transmembrane region" description="Helical" evidence="1">
    <location>
        <begin position="20"/>
        <end position="44"/>
    </location>
</feature>
<organism evidence="2 3">
    <name type="scientific">Chroococcidiopsis cubana SAG 39.79</name>
    <dbReference type="NCBI Taxonomy" id="388085"/>
    <lineage>
        <taxon>Bacteria</taxon>
        <taxon>Bacillati</taxon>
        <taxon>Cyanobacteriota</taxon>
        <taxon>Cyanophyceae</taxon>
        <taxon>Chroococcidiopsidales</taxon>
        <taxon>Chroococcidiopsidaceae</taxon>
        <taxon>Chroococcidiopsis</taxon>
    </lineage>
</organism>
<protein>
    <submittedName>
        <fullName evidence="2">Uncharacterized protein</fullName>
    </submittedName>
</protein>
<dbReference type="RefSeq" id="WP_106165844.1">
    <property type="nucleotide sequence ID" value="NZ_JAVKZF010000005.1"/>
</dbReference>
<keyword evidence="1" id="KW-0472">Membrane</keyword>
<name>A0AB37UT66_9CYAN</name>
<reference evidence="2 3" key="1">
    <citation type="journal article" date="2019" name="Genome Biol. Evol.">
        <title>Day and night: Metabolic profiles and evolutionary relationships of six axenic non-marine cyanobacteria.</title>
        <authorList>
            <person name="Will S.E."/>
            <person name="Henke P."/>
            <person name="Boedeker C."/>
            <person name="Huang S."/>
            <person name="Brinkmann H."/>
            <person name="Rohde M."/>
            <person name="Jarek M."/>
            <person name="Friedl T."/>
            <person name="Seufert S."/>
            <person name="Schumacher M."/>
            <person name="Overmann J."/>
            <person name="Neumann-Schaal M."/>
            <person name="Petersen J."/>
        </authorList>
    </citation>
    <scope>NUCLEOTIDE SEQUENCE [LARGE SCALE GENOMIC DNA]</scope>
    <source>
        <strain evidence="2 3">SAG 39.79</strain>
    </source>
</reference>